<comment type="caution">
    <text evidence="3">The sequence shown here is derived from an EMBL/GenBank/DDBJ whole genome shotgun (WGS) entry which is preliminary data.</text>
</comment>
<dbReference type="Pfam" id="PF07007">
    <property type="entry name" value="LprI"/>
    <property type="match status" value="1"/>
</dbReference>
<reference evidence="3" key="1">
    <citation type="submission" date="2020-08" db="EMBL/GenBank/DDBJ databases">
        <title>Paracoccus amoyensis sp. nov., isolated from the surface seawater at coast of Xiamen, Fujian.</title>
        <authorList>
            <person name="Lyu L."/>
        </authorList>
    </citation>
    <scope>NUCLEOTIDE SEQUENCE</scope>
    <source>
        <strain evidence="3">11-3</strain>
    </source>
</reference>
<dbReference type="AlphaFoldDB" id="A0A926GBU2"/>
<dbReference type="PANTHER" id="PTHR39176">
    <property type="entry name" value="PERIPLASMIC PROTEIN-RELATED"/>
    <property type="match status" value="1"/>
</dbReference>
<dbReference type="PANTHER" id="PTHR39176:SF1">
    <property type="entry name" value="PERIPLASMIC PROTEIN"/>
    <property type="match status" value="1"/>
</dbReference>
<keyword evidence="4" id="KW-1185">Reference proteome</keyword>
<keyword evidence="1" id="KW-0732">Signal</keyword>
<dbReference type="Gene3D" id="1.20.1270.180">
    <property type="match status" value="1"/>
</dbReference>
<name>A0A926GBU2_9RHOB</name>
<feature type="chain" id="PRO_5037642843" evidence="1">
    <location>
        <begin position="24"/>
        <end position="159"/>
    </location>
</feature>
<feature type="domain" description="Lysozyme inhibitor LprI-like N-terminal" evidence="2">
    <location>
        <begin position="57"/>
        <end position="153"/>
    </location>
</feature>
<evidence type="ECO:0000259" key="2">
    <source>
        <dbReference type="Pfam" id="PF07007"/>
    </source>
</evidence>
<protein>
    <submittedName>
        <fullName evidence="3">DUF1311 domain-containing protein</fullName>
    </submittedName>
</protein>
<accession>A0A926GBU2</accession>
<sequence>MTTIRIHIPALLVAGLSFGAAYAQEHMVNEMIVDVCVLQTAKGETDPDCIGVAAGACQTATQSGSTTPGISACLMSENAVWDRLLNQEYQANRKAFADTPGMTEKLQAAQRAWVAMRDADCEIAYDRYGGGSMRTIASAACQMNHTARRALQLRDMREY</sequence>
<dbReference type="RefSeq" id="WP_187793604.1">
    <property type="nucleotide sequence ID" value="NZ_JACOQL010000003.1"/>
</dbReference>
<feature type="signal peptide" evidence="1">
    <location>
        <begin position="1"/>
        <end position="23"/>
    </location>
</feature>
<dbReference type="Proteomes" id="UP000608594">
    <property type="component" value="Unassembled WGS sequence"/>
</dbReference>
<evidence type="ECO:0000256" key="1">
    <source>
        <dbReference type="SAM" id="SignalP"/>
    </source>
</evidence>
<organism evidence="3 4">
    <name type="scientific">Paracoccus amoyensis</name>
    <dbReference type="NCBI Taxonomy" id="2760093"/>
    <lineage>
        <taxon>Bacteria</taxon>
        <taxon>Pseudomonadati</taxon>
        <taxon>Pseudomonadota</taxon>
        <taxon>Alphaproteobacteria</taxon>
        <taxon>Rhodobacterales</taxon>
        <taxon>Paracoccaceae</taxon>
        <taxon>Paracoccus</taxon>
    </lineage>
</organism>
<evidence type="ECO:0000313" key="4">
    <source>
        <dbReference type="Proteomes" id="UP000608594"/>
    </source>
</evidence>
<gene>
    <name evidence="3" type="ORF">H4P12_10300</name>
</gene>
<proteinExistence type="predicted"/>
<dbReference type="InterPro" id="IPR009739">
    <property type="entry name" value="LprI-like_N"/>
</dbReference>
<evidence type="ECO:0000313" key="3">
    <source>
        <dbReference type="EMBL" id="MBC9247101.1"/>
    </source>
</evidence>
<dbReference type="EMBL" id="JACOQL010000003">
    <property type="protein sequence ID" value="MBC9247101.1"/>
    <property type="molecule type" value="Genomic_DNA"/>
</dbReference>